<sequence>MEAKNKQEDYQYKLARDMYNFHHGGGNGFNANGGNNHGNGNFTFRRHVGVGIEDKGRNNEKELGNFLKNLPISLSLNPSLMYYEVSFLGLDVFRVLSFSCEYIRRFCAISFGGGLFLVIPYVSKCPSFHAFLEDSFLHSGSMFNPSCHDFGVMNNASIESIVVGFGLDGHVLYLDEKTNMKLIKYIQCKNHDIVNANNWLFGMKHLDFHAEGKDSRTYLFKGGVDDVNRKSQAPLEMRLGPLTRAEGKKLKIHDANVDNGRVVYMENTLKKKLEGFEDQRKASKLLLICTMSKEIWK</sequence>
<accession>A0ACC0AGA5</accession>
<keyword evidence="2" id="KW-1185">Reference proteome</keyword>
<comment type="caution">
    <text evidence="1">The sequence shown here is derived from an EMBL/GenBank/DDBJ whole genome shotgun (WGS) entry which is preliminary data.</text>
</comment>
<gene>
    <name evidence="1" type="ORF">M9H77_27324</name>
</gene>
<protein>
    <submittedName>
        <fullName evidence="1">Uncharacterized protein</fullName>
    </submittedName>
</protein>
<proteinExistence type="predicted"/>
<evidence type="ECO:0000313" key="2">
    <source>
        <dbReference type="Proteomes" id="UP001060085"/>
    </source>
</evidence>
<evidence type="ECO:0000313" key="1">
    <source>
        <dbReference type="EMBL" id="KAI5658531.1"/>
    </source>
</evidence>
<dbReference type="EMBL" id="CM044706">
    <property type="protein sequence ID" value="KAI5658531.1"/>
    <property type="molecule type" value="Genomic_DNA"/>
</dbReference>
<name>A0ACC0AGA5_CATRO</name>
<dbReference type="Proteomes" id="UP001060085">
    <property type="component" value="Linkage Group LG06"/>
</dbReference>
<reference evidence="2" key="1">
    <citation type="journal article" date="2023" name="Nat. Plants">
        <title>Single-cell RNA sequencing provides a high-resolution roadmap for understanding the multicellular compartmentation of specialized metabolism.</title>
        <authorList>
            <person name="Sun S."/>
            <person name="Shen X."/>
            <person name="Li Y."/>
            <person name="Li Y."/>
            <person name="Wang S."/>
            <person name="Li R."/>
            <person name="Zhang H."/>
            <person name="Shen G."/>
            <person name="Guo B."/>
            <person name="Wei J."/>
            <person name="Xu J."/>
            <person name="St-Pierre B."/>
            <person name="Chen S."/>
            <person name="Sun C."/>
        </authorList>
    </citation>
    <scope>NUCLEOTIDE SEQUENCE [LARGE SCALE GENOMIC DNA]</scope>
</reference>
<organism evidence="1 2">
    <name type="scientific">Catharanthus roseus</name>
    <name type="common">Madagascar periwinkle</name>
    <name type="synonym">Vinca rosea</name>
    <dbReference type="NCBI Taxonomy" id="4058"/>
    <lineage>
        <taxon>Eukaryota</taxon>
        <taxon>Viridiplantae</taxon>
        <taxon>Streptophyta</taxon>
        <taxon>Embryophyta</taxon>
        <taxon>Tracheophyta</taxon>
        <taxon>Spermatophyta</taxon>
        <taxon>Magnoliopsida</taxon>
        <taxon>eudicotyledons</taxon>
        <taxon>Gunneridae</taxon>
        <taxon>Pentapetalae</taxon>
        <taxon>asterids</taxon>
        <taxon>lamiids</taxon>
        <taxon>Gentianales</taxon>
        <taxon>Apocynaceae</taxon>
        <taxon>Rauvolfioideae</taxon>
        <taxon>Vinceae</taxon>
        <taxon>Catharanthinae</taxon>
        <taxon>Catharanthus</taxon>
    </lineage>
</organism>